<protein>
    <submittedName>
        <fullName evidence="1">Uncharacterized protein</fullName>
    </submittedName>
</protein>
<proteinExistence type="predicted"/>
<dbReference type="AlphaFoldDB" id="A0A0F9BHT4"/>
<reference evidence="1" key="1">
    <citation type="journal article" date="2015" name="Nature">
        <title>Complex archaea that bridge the gap between prokaryotes and eukaryotes.</title>
        <authorList>
            <person name="Spang A."/>
            <person name="Saw J.H."/>
            <person name="Jorgensen S.L."/>
            <person name="Zaremba-Niedzwiedzka K."/>
            <person name="Martijn J."/>
            <person name="Lind A.E."/>
            <person name="van Eijk R."/>
            <person name="Schleper C."/>
            <person name="Guy L."/>
            <person name="Ettema T.J."/>
        </authorList>
    </citation>
    <scope>NUCLEOTIDE SEQUENCE</scope>
</reference>
<gene>
    <name evidence="1" type="ORF">LCGC14_2445590</name>
</gene>
<dbReference type="EMBL" id="LAZR01037737">
    <property type="protein sequence ID" value="KKL21424.1"/>
    <property type="molecule type" value="Genomic_DNA"/>
</dbReference>
<organism evidence="1">
    <name type="scientific">marine sediment metagenome</name>
    <dbReference type="NCBI Taxonomy" id="412755"/>
    <lineage>
        <taxon>unclassified sequences</taxon>
        <taxon>metagenomes</taxon>
        <taxon>ecological metagenomes</taxon>
    </lineage>
</organism>
<sequence>MWTQFWDMHSGGGLKEAPYHYIYIEAPEEEAKVIFYNRFGHNPERVTCTCCGDDYSIGEEKTLAKLTEYHRKPFGGGEIQPLKEYTKNTDVLVIRKDEIKSGERLGEVPEQGHVWQD</sequence>
<accession>A0A0F9BHT4</accession>
<evidence type="ECO:0000313" key="1">
    <source>
        <dbReference type="EMBL" id="KKL21424.1"/>
    </source>
</evidence>
<comment type="caution">
    <text evidence="1">The sequence shown here is derived from an EMBL/GenBank/DDBJ whole genome shotgun (WGS) entry which is preliminary data.</text>
</comment>
<name>A0A0F9BHT4_9ZZZZ</name>